<keyword evidence="1" id="KW-0472">Membrane</keyword>
<keyword evidence="1" id="KW-1133">Transmembrane helix</keyword>
<accession>A0A1Y1ZVD4</accession>
<evidence type="ECO:0000256" key="1">
    <source>
        <dbReference type="SAM" id="Phobius"/>
    </source>
</evidence>
<keyword evidence="1" id="KW-0812">Transmembrane</keyword>
<dbReference type="AlphaFoldDB" id="A0A1Y1ZVD4"/>
<name>A0A1Y1ZVD4_9PLEO</name>
<feature type="non-terminal residue" evidence="2">
    <location>
        <position position="143"/>
    </location>
</feature>
<dbReference type="PANTHER" id="PTHR37577">
    <property type="entry name" value="INTEGRAL MEMBRANE PROTEIN"/>
    <property type="match status" value="1"/>
</dbReference>
<comment type="caution">
    <text evidence="2">The sequence shown here is derived from an EMBL/GenBank/DDBJ whole genome shotgun (WGS) entry which is preliminary data.</text>
</comment>
<reference evidence="2 3" key="1">
    <citation type="submission" date="2016-07" db="EMBL/GenBank/DDBJ databases">
        <title>Pervasive Adenine N6-methylation of Active Genes in Fungi.</title>
        <authorList>
            <consortium name="DOE Joint Genome Institute"/>
            <person name="Mondo S.J."/>
            <person name="Dannebaum R.O."/>
            <person name="Kuo R.C."/>
            <person name="Labutti K."/>
            <person name="Haridas S."/>
            <person name="Kuo A."/>
            <person name="Salamov A."/>
            <person name="Ahrendt S.R."/>
            <person name="Lipzen A."/>
            <person name="Sullivan W."/>
            <person name="Andreopoulos W.B."/>
            <person name="Clum A."/>
            <person name="Lindquist E."/>
            <person name="Daum C."/>
            <person name="Ramamoorthy G.K."/>
            <person name="Gryganskyi A."/>
            <person name="Culley D."/>
            <person name="Magnuson J.K."/>
            <person name="James T.Y."/>
            <person name="O'Malley M.A."/>
            <person name="Stajich J.E."/>
            <person name="Spatafora J.W."/>
            <person name="Visel A."/>
            <person name="Grigoriev I.V."/>
        </authorList>
    </citation>
    <scope>NUCLEOTIDE SEQUENCE [LARGE SCALE GENOMIC DNA]</scope>
    <source>
        <strain evidence="2 3">CBS 115471</strain>
    </source>
</reference>
<feature type="non-terminal residue" evidence="2">
    <location>
        <position position="1"/>
    </location>
</feature>
<evidence type="ECO:0000313" key="3">
    <source>
        <dbReference type="Proteomes" id="UP000193144"/>
    </source>
</evidence>
<dbReference type="InterPro" id="IPR053018">
    <property type="entry name" value="Elsinochrome_Biosynth-Asso"/>
</dbReference>
<dbReference type="OrthoDB" id="5427664at2759"/>
<dbReference type="STRING" id="1231657.A0A1Y1ZVD4"/>
<evidence type="ECO:0000313" key="2">
    <source>
        <dbReference type="EMBL" id="ORY14174.1"/>
    </source>
</evidence>
<proteinExistence type="predicted"/>
<keyword evidence="3" id="KW-1185">Reference proteome</keyword>
<dbReference type="EMBL" id="MCFA01000035">
    <property type="protein sequence ID" value="ORY14174.1"/>
    <property type="molecule type" value="Genomic_DNA"/>
</dbReference>
<dbReference type="Proteomes" id="UP000193144">
    <property type="component" value="Unassembled WGS sequence"/>
</dbReference>
<protein>
    <submittedName>
        <fullName evidence="2">Uncharacterized protein</fullName>
    </submittedName>
</protein>
<organism evidence="2 3">
    <name type="scientific">Clohesyomyces aquaticus</name>
    <dbReference type="NCBI Taxonomy" id="1231657"/>
    <lineage>
        <taxon>Eukaryota</taxon>
        <taxon>Fungi</taxon>
        <taxon>Dikarya</taxon>
        <taxon>Ascomycota</taxon>
        <taxon>Pezizomycotina</taxon>
        <taxon>Dothideomycetes</taxon>
        <taxon>Pleosporomycetidae</taxon>
        <taxon>Pleosporales</taxon>
        <taxon>Lindgomycetaceae</taxon>
        <taxon>Clohesyomyces</taxon>
    </lineage>
</organism>
<gene>
    <name evidence="2" type="ORF">BCR34DRAFT_446561</name>
</gene>
<feature type="transmembrane region" description="Helical" evidence="1">
    <location>
        <begin position="6"/>
        <end position="22"/>
    </location>
</feature>
<sequence length="143" mass="16083">VLISFFMSAFITCVAIFWGYFTDSLPTSVLSETDMAVIERYQASGFAKAVPPGLRRYWLKIKVFALRRKKDYRASPSPNREQRVAALTRFVLALSDQQLVTGLAVLIAAIANRCNLNVLELRIAYCLAYFSATTHLATLEVLR</sequence>
<dbReference type="PANTHER" id="PTHR37577:SF1">
    <property type="entry name" value="INTEGRAL MEMBRANE PROTEIN"/>
    <property type="match status" value="1"/>
</dbReference>